<evidence type="ECO:0000313" key="2">
    <source>
        <dbReference type="Proteomes" id="UP000886653"/>
    </source>
</evidence>
<proteinExistence type="predicted"/>
<reference evidence="1" key="1">
    <citation type="submission" date="2013-11" db="EMBL/GenBank/DDBJ databases">
        <title>Genome sequence of the fusiform rust pathogen reveals effectors for host alternation and coevolution with pine.</title>
        <authorList>
            <consortium name="DOE Joint Genome Institute"/>
            <person name="Smith K."/>
            <person name="Pendleton A."/>
            <person name="Kubisiak T."/>
            <person name="Anderson C."/>
            <person name="Salamov A."/>
            <person name="Aerts A."/>
            <person name="Riley R."/>
            <person name="Clum A."/>
            <person name="Lindquist E."/>
            <person name="Ence D."/>
            <person name="Campbell M."/>
            <person name="Kronenberg Z."/>
            <person name="Feau N."/>
            <person name="Dhillon B."/>
            <person name="Hamelin R."/>
            <person name="Burleigh J."/>
            <person name="Smith J."/>
            <person name="Yandell M."/>
            <person name="Nelson C."/>
            <person name="Grigoriev I."/>
            <person name="Davis J."/>
        </authorList>
    </citation>
    <scope>NUCLEOTIDE SEQUENCE</scope>
    <source>
        <strain evidence="1">G11</strain>
    </source>
</reference>
<dbReference type="SUPFAM" id="SSF48452">
    <property type="entry name" value="TPR-like"/>
    <property type="match status" value="1"/>
</dbReference>
<dbReference type="AlphaFoldDB" id="A0A9P6NEL7"/>
<protein>
    <submittedName>
        <fullName evidence="1">Uncharacterized protein</fullName>
    </submittedName>
</protein>
<accession>A0A9P6NEL7</accession>
<gene>
    <name evidence="1" type="ORF">CROQUDRAFT_49766</name>
</gene>
<dbReference type="OrthoDB" id="2495502at2759"/>
<name>A0A9P6NEL7_9BASI</name>
<dbReference type="Gene3D" id="1.25.40.10">
    <property type="entry name" value="Tetratricopeptide repeat domain"/>
    <property type="match status" value="1"/>
</dbReference>
<organism evidence="1 2">
    <name type="scientific">Cronartium quercuum f. sp. fusiforme G11</name>
    <dbReference type="NCBI Taxonomy" id="708437"/>
    <lineage>
        <taxon>Eukaryota</taxon>
        <taxon>Fungi</taxon>
        <taxon>Dikarya</taxon>
        <taxon>Basidiomycota</taxon>
        <taxon>Pucciniomycotina</taxon>
        <taxon>Pucciniomycetes</taxon>
        <taxon>Pucciniales</taxon>
        <taxon>Coleosporiaceae</taxon>
        <taxon>Cronartium</taxon>
    </lineage>
</organism>
<keyword evidence="2" id="KW-1185">Reference proteome</keyword>
<sequence length="278" mass="31887">MSDNIFTQERSDILSPVKTHWNRLIKEKEQHQNLLRASEVMLNAEEPSIRTYFCAKSVVLDYLRLHPNDPEAFKELGKVHLFSCGGEETLGLAQEALEQSQVLADNRDPEIWYLLATCHQIRLLDAHSTSSSLRSELMSRAEHFLKLALRYSPPTTHAYRFALAEFYLINRQFSNSLCTLIDGFSPSVNLLADAEVYHQLGKFGIACADTLATKGRWAHAHEFASRALEHFERSLEIHPDAESQWTDDLKEAQQRKKSWQDVCDPELFFIVFFSPSTT</sequence>
<dbReference type="InterPro" id="IPR011990">
    <property type="entry name" value="TPR-like_helical_dom_sf"/>
</dbReference>
<dbReference type="Proteomes" id="UP000886653">
    <property type="component" value="Unassembled WGS sequence"/>
</dbReference>
<comment type="caution">
    <text evidence="1">The sequence shown here is derived from an EMBL/GenBank/DDBJ whole genome shotgun (WGS) entry which is preliminary data.</text>
</comment>
<evidence type="ECO:0000313" key="1">
    <source>
        <dbReference type="EMBL" id="KAG0142817.1"/>
    </source>
</evidence>
<dbReference type="EMBL" id="MU167337">
    <property type="protein sequence ID" value="KAG0142817.1"/>
    <property type="molecule type" value="Genomic_DNA"/>
</dbReference>